<sequence>MPAAVHRRLLIAGRMPDEVKASVFERLQELNEPERGPRHRLHAQPHRSYRRSGDPDPSP</sequence>
<evidence type="ECO:0000313" key="3">
    <source>
        <dbReference type="Proteomes" id="UP000319353"/>
    </source>
</evidence>
<proteinExistence type="predicted"/>
<dbReference type="AlphaFoldDB" id="A0A537KYB6"/>
<comment type="caution">
    <text evidence="2">The sequence shown here is derived from an EMBL/GenBank/DDBJ whole genome shotgun (WGS) entry which is preliminary data.</text>
</comment>
<evidence type="ECO:0000313" key="2">
    <source>
        <dbReference type="EMBL" id="TMJ00742.1"/>
    </source>
</evidence>
<protein>
    <submittedName>
        <fullName evidence="2">Uncharacterized protein</fullName>
    </submittedName>
</protein>
<feature type="compositionally biased region" description="Basic residues" evidence="1">
    <location>
        <begin position="37"/>
        <end position="50"/>
    </location>
</feature>
<reference evidence="2 3" key="1">
    <citation type="journal article" date="2019" name="Nat. Microbiol.">
        <title>Mediterranean grassland soil C-N compound turnover is dependent on rainfall and depth, and is mediated by genomically divergent microorganisms.</title>
        <authorList>
            <person name="Diamond S."/>
            <person name="Andeer P.F."/>
            <person name="Li Z."/>
            <person name="Crits-Christoph A."/>
            <person name="Burstein D."/>
            <person name="Anantharaman K."/>
            <person name="Lane K.R."/>
            <person name="Thomas B.C."/>
            <person name="Pan C."/>
            <person name="Northen T.R."/>
            <person name="Banfield J.F."/>
        </authorList>
    </citation>
    <scope>NUCLEOTIDE SEQUENCE [LARGE SCALE GENOMIC DNA]</scope>
    <source>
        <strain evidence="2">NP_4</strain>
    </source>
</reference>
<organism evidence="2 3">
    <name type="scientific">Candidatus Segetimicrobium genomatis</name>
    <dbReference type="NCBI Taxonomy" id="2569760"/>
    <lineage>
        <taxon>Bacteria</taxon>
        <taxon>Bacillati</taxon>
        <taxon>Candidatus Sysuimicrobiota</taxon>
        <taxon>Candidatus Sysuimicrobiia</taxon>
        <taxon>Candidatus Sysuimicrobiales</taxon>
        <taxon>Candidatus Segetimicrobiaceae</taxon>
        <taxon>Candidatus Segetimicrobium</taxon>
    </lineage>
</organism>
<accession>A0A537KYB6</accession>
<evidence type="ECO:0000256" key="1">
    <source>
        <dbReference type="SAM" id="MobiDB-lite"/>
    </source>
</evidence>
<gene>
    <name evidence="2" type="ORF">E6H01_08560</name>
</gene>
<dbReference type="Proteomes" id="UP000319353">
    <property type="component" value="Unassembled WGS sequence"/>
</dbReference>
<dbReference type="EMBL" id="VBAL01000111">
    <property type="protein sequence ID" value="TMJ00742.1"/>
    <property type="molecule type" value="Genomic_DNA"/>
</dbReference>
<feature type="region of interest" description="Disordered" evidence="1">
    <location>
        <begin position="29"/>
        <end position="59"/>
    </location>
</feature>
<name>A0A537KYB6_9BACT</name>